<dbReference type="EMBL" id="DRMS01000341">
    <property type="protein sequence ID" value="HFC92957.1"/>
    <property type="molecule type" value="Genomic_DNA"/>
</dbReference>
<accession>A0A7V2T1L6</accession>
<keyword evidence="3" id="KW-0238">DNA-binding</keyword>
<organism evidence="5">
    <name type="scientific">Leucothrix mucor</name>
    <dbReference type="NCBI Taxonomy" id="45248"/>
    <lineage>
        <taxon>Bacteria</taxon>
        <taxon>Pseudomonadati</taxon>
        <taxon>Pseudomonadota</taxon>
        <taxon>Gammaproteobacteria</taxon>
        <taxon>Thiotrichales</taxon>
        <taxon>Thiotrichaceae</taxon>
        <taxon>Leucothrix</taxon>
    </lineage>
</organism>
<dbReference type="Pfam" id="PF01420">
    <property type="entry name" value="Methylase_S"/>
    <property type="match status" value="1"/>
</dbReference>
<dbReference type="InterPro" id="IPR044946">
    <property type="entry name" value="Restrct_endonuc_typeI_TRD_sf"/>
</dbReference>
<dbReference type="InterPro" id="IPR000055">
    <property type="entry name" value="Restrct_endonuc_typeI_TRD"/>
</dbReference>
<feature type="domain" description="Type I restriction modification DNA specificity" evidence="4">
    <location>
        <begin position="33"/>
        <end position="206"/>
    </location>
</feature>
<comment type="similarity">
    <text evidence="1">Belongs to the type-I restriction system S methylase family.</text>
</comment>
<dbReference type="PANTHER" id="PTHR43140:SF1">
    <property type="entry name" value="TYPE I RESTRICTION ENZYME ECOKI SPECIFICITY SUBUNIT"/>
    <property type="match status" value="1"/>
</dbReference>
<protein>
    <recommendedName>
        <fullName evidence="4">Type I restriction modification DNA specificity domain-containing protein</fullName>
    </recommendedName>
</protein>
<dbReference type="GO" id="GO:0003677">
    <property type="term" value="F:DNA binding"/>
    <property type="evidence" value="ECO:0007669"/>
    <property type="project" value="UniProtKB-KW"/>
</dbReference>
<evidence type="ECO:0000256" key="3">
    <source>
        <dbReference type="ARBA" id="ARBA00023125"/>
    </source>
</evidence>
<keyword evidence="2" id="KW-0680">Restriction system</keyword>
<dbReference type="InterPro" id="IPR051212">
    <property type="entry name" value="Type-I_RE_S_subunit"/>
</dbReference>
<sequence length="274" mass="31047">MCGSHKHRRVGESHQQFQSNIETVGFSHPTSFPSEWLQVHLGDVVEYGKALKAKADEIEDNTWVLELEDIEKNTSVILQKIIFKERKTKSTKNKFKKGDVLYGKLRPYLNKVVVAEDDGVCSTEILPLSGNIGLNSKYLFYWLKHPTFLEYVTKVGYGVNMPRLGTKDGKQASFIYVPLAKQKEIATQLDNLLAQVDTLKNCLDAISAPLKRFRQSVLAATVNGKIYQHRKADDCKWSKYKIEDCLETVSGVAFKKAQYADNGSRLLQIANVTW</sequence>
<dbReference type="SUPFAM" id="SSF116734">
    <property type="entry name" value="DNA methylase specificity domain"/>
    <property type="match status" value="1"/>
</dbReference>
<name>A0A7V2T1L6_LEUMU</name>
<dbReference type="Proteomes" id="UP000885750">
    <property type="component" value="Unassembled WGS sequence"/>
</dbReference>
<evidence type="ECO:0000259" key="4">
    <source>
        <dbReference type="Pfam" id="PF01420"/>
    </source>
</evidence>
<gene>
    <name evidence="5" type="ORF">ENJ51_09115</name>
</gene>
<evidence type="ECO:0000256" key="1">
    <source>
        <dbReference type="ARBA" id="ARBA00010923"/>
    </source>
</evidence>
<dbReference type="CDD" id="cd16961">
    <property type="entry name" value="RMtype1_S_TRD-CR_like"/>
    <property type="match status" value="1"/>
</dbReference>
<evidence type="ECO:0000313" key="5">
    <source>
        <dbReference type="EMBL" id="HFC92957.1"/>
    </source>
</evidence>
<dbReference type="GO" id="GO:0009307">
    <property type="term" value="P:DNA restriction-modification system"/>
    <property type="evidence" value="ECO:0007669"/>
    <property type="project" value="UniProtKB-KW"/>
</dbReference>
<dbReference type="Gene3D" id="3.90.220.20">
    <property type="entry name" value="DNA methylase specificity domains"/>
    <property type="match status" value="2"/>
</dbReference>
<dbReference type="AlphaFoldDB" id="A0A7V2T1L6"/>
<reference evidence="5" key="1">
    <citation type="journal article" date="2020" name="mSystems">
        <title>Genome- and Community-Level Interaction Insights into Carbon Utilization and Element Cycling Functions of Hydrothermarchaeota in Hydrothermal Sediment.</title>
        <authorList>
            <person name="Zhou Z."/>
            <person name="Liu Y."/>
            <person name="Xu W."/>
            <person name="Pan J."/>
            <person name="Luo Z.H."/>
            <person name="Li M."/>
        </authorList>
    </citation>
    <scope>NUCLEOTIDE SEQUENCE [LARGE SCALE GENOMIC DNA]</scope>
    <source>
        <strain evidence="5">HyVt-493</strain>
    </source>
</reference>
<evidence type="ECO:0000256" key="2">
    <source>
        <dbReference type="ARBA" id="ARBA00022747"/>
    </source>
</evidence>
<proteinExistence type="inferred from homology"/>
<dbReference type="PANTHER" id="PTHR43140">
    <property type="entry name" value="TYPE-1 RESTRICTION ENZYME ECOKI SPECIFICITY PROTEIN"/>
    <property type="match status" value="1"/>
</dbReference>
<comment type="caution">
    <text evidence="5">The sequence shown here is derived from an EMBL/GenBank/DDBJ whole genome shotgun (WGS) entry which is preliminary data.</text>
</comment>